<dbReference type="EMBL" id="UINC01119294">
    <property type="protein sequence ID" value="SVC93010.1"/>
    <property type="molecule type" value="Genomic_DNA"/>
</dbReference>
<feature type="non-terminal residue" evidence="1">
    <location>
        <position position="1"/>
    </location>
</feature>
<name>A0A382R6W1_9ZZZZ</name>
<reference evidence="1" key="1">
    <citation type="submission" date="2018-05" db="EMBL/GenBank/DDBJ databases">
        <authorList>
            <person name="Lanie J.A."/>
            <person name="Ng W.-L."/>
            <person name="Kazmierczak K.M."/>
            <person name="Andrzejewski T.M."/>
            <person name="Davidsen T.M."/>
            <person name="Wayne K.J."/>
            <person name="Tettelin H."/>
            <person name="Glass J.I."/>
            <person name="Rusch D."/>
            <person name="Podicherti R."/>
            <person name="Tsui H.-C.T."/>
            <person name="Winkler M.E."/>
        </authorList>
    </citation>
    <scope>NUCLEOTIDE SEQUENCE</scope>
</reference>
<proteinExistence type="predicted"/>
<gene>
    <name evidence="1" type="ORF">METZ01_LOCUS345864</name>
</gene>
<protein>
    <submittedName>
        <fullName evidence="1">Uncharacterized protein</fullName>
    </submittedName>
</protein>
<accession>A0A382R6W1</accession>
<evidence type="ECO:0000313" key="1">
    <source>
        <dbReference type="EMBL" id="SVC93010.1"/>
    </source>
</evidence>
<sequence length="23" mass="2603">VSFTVELPVKGMKDHKFLGNVEQ</sequence>
<organism evidence="1">
    <name type="scientific">marine metagenome</name>
    <dbReference type="NCBI Taxonomy" id="408172"/>
    <lineage>
        <taxon>unclassified sequences</taxon>
        <taxon>metagenomes</taxon>
        <taxon>ecological metagenomes</taxon>
    </lineage>
</organism>
<dbReference type="AlphaFoldDB" id="A0A382R6W1"/>